<keyword evidence="7 8" id="KW-0472">Membrane</keyword>
<evidence type="ECO:0000313" key="9">
    <source>
        <dbReference type="EMBL" id="CUH78648.1"/>
    </source>
</evidence>
<evidence type="ECO:0000256" key="8">
    <source>
        <dbReference type="SAM" id="Phobius"/>
    </source>
</evidence>
<dbReference type="RefSeq" id="WP_074942155.1">
    <property type="nucleotide sequence ID" value="NZ_CYSD01000032.1"/>
</dbReference>
<dbReference type="PANTHER" id="PTHR34979:SF1">
    <property type="entry name" value="INNER MEMBRANE PROTEIN YGAZ"/>
    <property type="match status" value="1"/>
</dbReference>
<comment type="subcellular location">
    <subcellularLocation>
        <location evidence="1">Cell membrane</location>
        <topology evidence="1">Multi-pass membrane protein</topology>
    </subcellularLocation>
</comment>
<evidence type="ECO:0000256" key="1">
    <source>
        <dbReference type="ARBA" id="ARBA00004651"/>
    </source>
</evidence>
<feature type="transmembrane region" description="Helical" evidence="8">
    <location>
        <begin position="190"/>
        <end position="207"/>
    </location>
</feature>
<feature type="transmembrane region" description="Helical" evidence="8">
    <location>
        <begin position="18"/>
        <end position="36"/>
    </location>
</feature>
<evidence type="ECO:0000313" key="10">
    <source>
        <dbReference type="Proteomes" id="UP000052022"/>
    </source>
</evidence>
<feature type="transmembrane region" description="Helical" evidence="8">
    <location>
        <begin position="68"/>
        <end position="90"/>
    </location>
</feature>
<comment type="similarity">
    <text evidence="2">Belongs to the AzlC family.</text>
</comment>
<feature type="transmembrane region" description="Helical" evidence="8">
    <location>
        <begin position="166"/>
        <end position="184"/>
    </location>
</feature>
<keyword evidence="3" id="KW-0813">Transport</keyword>
<sequence length="232" mass="23853">MQAPSTTRSEILLGARDMLPMALAAATYGVAFGLLASQSGFSFLQSLSMSAMVFGGSAQLVALDQLTAGAGVAAAIVAGAALNMRILLITASMRSALVQRPWWQIATGVYLATDASVALMQTAKNRGALASYWYLLGGGALLLLVWVASTSIGAVLSQGIPDPARFGLDFAIVAVFIALLPGLWRGRSDLFPWLVAAGTVALFVVLFPSLAGWGLLLGAISGAVVAGLSHDN</sequence>
<keyword evidence="10" id="KW-1185">Reference proteome</keyword>
<keyword evidence="5 8" id="KW-0812">Transmembrane</keyword>
<dbReference type="PANTHER" id="PTHR34979">
    <property type="entry name" value="INNER MEMBRANE PROTEIN YGAZ"/>
    <property type="match status" value="1"/>
</dbReference>
<dbReference type="Pfam" id="PF03591">
    <property type="entry name" value="AzlC"/>
    <property type="match status" value="1"/>
</dbReference>
<dbReference type="OrthoDB" id="3579489at2"/>
<dbReference type="AlphaFoldDB" id="A0A0P1GAX8"/>
<keyword evidence="6 8" id="KW-1133">Transmembrane helix</keyword>
<dbReference type="EMBL" id="CYSD01000032">
    <property type="protein sequence ID" value="CUH78648.1"/>
    <property type="molecule type" value="Genomic_DNA"/>
</dbReference>
<evidence type="ECO:0000256" key="5">
    <source>
        <dbReference type="ARBA" id="ARBA00022692"/>
    </source>
</evidence>
<evidence type="ECO:0000256" key="7">
    <source>
        <dbReference type="ARBA" id="ARBA00023136"/>
    </source>
</evidence>
<organism evidence="9 10">
    <name type="scientific">Tritonibacter multivorans</name>
    <dbReference type="NCBI Taxonomy" id="928856"/>
    <lineage>
        <taxon>Bacteria</taxon>
        <taxon>Pseudomonadati</taxon>
        <taxon>Pseudomonadota</taxon>
        <taxon>Alphaproteobacteria</taxon>
        <taxon>Rhodobacterales</taxon>
        <taxon>Paracoccaceae</taxon>
        <taxon>Tritonibacter</taxon>
    </lineage>
</organism>
<evidence type="ECO:0000256" key="4">
    <source>
        <dbReference type="ARBA" id="ARBA00022475"/>
    </source>
</evidence>
<evidence type="ECO:0000256" key="3">
    <source>
        <dbReference type="ARBA" id="ARBA00022448"/>
    </source>
</evidence>
<keyword evidence="4" id="KW-1003">Cell membrane</keyword>
<dbReference type="InterPro" id="IPR011606">
    <property type="entry name" value="Brnchd-chn_aa_trnsp_permease"/>
</dbReference>
<feature type="transmembrane region" description="Helical" evidence="8">
    <location>
        <begin position="132"/>
        <end position="154"/>
    </location>
</feature>
<dbReference type="GO" id="GO:1903785">
    <property type="term" value="P:L-valine transmembrane transport"/>
    <property type="evidence" value="ECO:0007669"/>
    <property type="project" value="TreeGrafter"/>
</dbReference>
<dbReference type="Proteomes" id="UP000052022">
    <property type="component" value="Unassembled WGS sequence"/>
</dbReference>
<protein>
    <submittedName>
        <fullName evidence="9">Inner membrane protein YgaZ</fullName>
    </submittedName>
</protein>
<name>A0A0P1GAX8_9RHOB</name>
<proteinExistence type="inferred from homology"/>
<gene>
    <name evidence="9" type="primary">ygaZ</name>
    <name evidence="9" type="ORF">TRM7557_01979</name>
</gene>
<accession>A0A0P1GAX8</accession>
<dbReference type="GO" id="GO:0005886">
    <property type="term" value="C:plasma membrane"/>
    <property type="evidence" value="ECO:0007669"/>
    <property type="project" value="UniProtKB-SubCell"/>
</dbReference>
<dbReference type="STRING" id="928856.SAMN04488049_12029"/>
<reference evidence="9 10" key="1">
    <citation type="submission" date="2015-09" db="EMBL/GenBank/DDBJ databases">
        <authorList>
            <consortium name="Swine Surveillance"/>
        </authorList>
    </citation>
    <scope>NUCLEOTIDE SEQUENCE [LARGE SCALE GENOMIC DNA]</scope>
    <source>
        <strain evidence="9 10">CECT 7557</strain>
    </source>
</reference>
<evidence type="ECO:0000256" key="2">
    <source>
        <dbReference type="ARBA" id="ARBA00010735"/>
    </source>
</evidence>
<evidence type="ECO:0000256" key="6">
    <source>
        <dbReference type="ARBA" id="ARBA00022989"/>
    </source>
</evidence>